<evidence type="ECO:0000313" key="9">
    <source>
        <dbReference type="Proteomes" id="UP000031433"/>
    </source>
</evidence>
<evidence type="ECO:0000256" key="4">
    <source>
        <dbReference type="ARBA" id="ARBA00022989"/>
    </source>
</evidence>
<comment type="caution">
    <text evidence="8">The sequence shown here is derived from an EMBL/GenBank/DDBJ whole genome shotgun (WGS) entry which is preliminary data.</text>
</comment>
<sequence>MSDKARWLLILCLAQIFIMLVFINYSAVLPLLKAEWGMNNTMAGSVFSVYQLGYIASGVILSALTDRLNTKRIFIGAALWSGTANLLFGLYAHDYASAMVLRALTGIGMGGTYMPGLKLVAERFEPSKRGRAVGIYVGALVLGASLSLALTGAVASVAGWRVAILVCSAGVYLGAGLSLIVFRGYEPVRHVTSDQTFQKEIVHNKPAFLMILGYGSHMWEMYGMRSWLAPFFTASLVRQGIDQGAATGWAATAAAAIVGIGTFSTAITGTLSDRLGRTRTITLVMLGSASLSFLFGWLVNVSPYLAVAVGLAYGYLIVAESPVFSTGLTELVAPGYLGAAMGLQSLVGYSLGMISPTVFGWALDLCRGWEPLPGVSGEWGIAFATAGAGALTGPIFMWLLRRCPESSRMAGGRR</sequence>
<keyword evidence="5 6" id="KW-0472">Membrane</keyword>
<feature type="transmembrane region" description="Helical" evidence="6">
    <location>
        <begin position="41"/>
        <end position="61"/>
    </location>
</feature>
<evidence type="ECO:0000256" key="5">
    <source>
        <dbReference type="ARBA" id="ARBA00023136"/>
    </source>
</evidence>
<dbReference type="InterPro" id="IPR011701">
    <property type="entry name" value="MFS"/>
</dbReference>
<dbReference type="InterPro" id="IPR036259">
    <property type="entry name" value="MFS_trans_sf"/>
</dbReference>
<keyword evidence="4 6" id="KW-1133">Transmembrane helix</keyword>
<accession>A0A0C1TL90</accession>
<evidence type="ECO:0000259" key="7">
    <source>
        <dbReference type="PROSITE" id="PS50850"/>
    </source>
</evidence>
<feature type="transmembrane region" description="Helical" evidence="6">
    <location>
        <begin position="280"/>
        <end position="298"/>
    </location>
</feature>
<keyword evidence="9" id="KW-1185">Reference proteome</keyword>
<dbReference type="InterPro" id="IPR050189">
    <property type="entry name" value="MFS_Efflux_Transporters"/>
</dbReference>
<dbReference type="PANTHER" id="PTHR43124:SF3">
    <property type="entry name" value="CHLORAMPHENICOL EFFLUX PUMP RV0191"/>
    <property type="match status" value="1"/>
</dbReference>
<dbReference type="Gene3D" id="1.20.1250.20">
    <property type="entry name" value="MFS general substrate transporter like domains"/>
    <property type="match status" value="2"/>
</dbReference>
<dbReference type="PROSITE" id="PS00217">
    <property type="entry name" value="SUGAR_TRANSPORT_2"/>
    <property type="match status" value="1"/>
</dbReference>
<dbReference type="InterPro" id="IPR005829">
    <property type="entry name" value="Sugar_transporter_CS"/>
</dbReference>
<feature type="transmembrane region" description="Helical" evidence="6">
    <location>
        <begin position="379"/>
        <end position="400"/>
    </location>
</feature>
<feature type="transmembrane region" description="Helical" evidence="6">
    <location>
        <begin position="99"/>
        <end position="121"/>
    </location>
</feature>
<feature type="transmembrane region" description="Helical" evidence="6">
    <location>
        <begin position="304"/>
        <end position="324"/>
    </location>
</feature>
<evidence type="ECO:0000313" key="8">
    <source>
        <dbReference type="EMBL" id="KIE41644.1"/>
    </source>
</evidence>
<evidence type="ECO:0000256" key="2">
    <source>
        <dbReference type="ARBA" id="ARBA00022475"/>
    </source>
</evidence>
<comment type="subcellular location">
    <subcellularLocation>
        <location evidence="1">Cell membrane</location>
        <topology evidence="1">Multi-pass membrane protein</topology>
    </subcellularLocation>
</comment>
<dbReference type="RefSeq" id="WP_039643462.1">
    <property type="nucleotide sequence ID" value="NZ_JXBL01000001.1"/>
</dbReference>
<feature type="domain" description="Major facilitator superfamily (MFS) profile" evidence="7">
    <location>
        <begin position="7"/>
        <end position="405"/>
    </location>
</feature>
<protein>
    <submittedName>
        <fullName evidence="8">MFS transporter</fullName>
    </submittedName>
</protein>
<evidence type="ECO:0000256" key="6">
    <source>
        <dbReference type="SAM" id="Phobius"/>
    </source>
</evidence>
<name>A0A0C1TL90_9BACT</name>
<keyword evidence="2" id="KW-1003">Cell membrane</keyword>
<evidence type="ECO:0000256" key="3">
    <source>
        <dbReference type="ARBA" id="ARBA00022692"/>
    </source>
</evidence>
<gene>
    <name evidence="8" type="ORF">SE37_02885</name>
</gene>
<keyword evidence="3 6" id="KW-0812">Transmembrane</keyword>
<feature type="transmembrane region" description="Helical" evidence="6">
    <location>
        <begin position="336"/>
        <end position="359"/>
    </location>
</feature>
<dbReference type="EMBL" id="JXBL01000001">
    <property type="protein sequence ID" value="KIE41644.1"/>
    <property type="molecule type" value="Genomic_DNA"/>
</dbReference>
<dbReference type="PROSITE" id="PS50850">
    <property type="entry name" value="MFS"/>
    <property type="match status" value="1"/>
</dbReference>
<organism evidence="8 9">
    <name type="scientific">Geobacter soli</name>
    <dbReference type="NCBI Taxonomy" id="1510391"/>
    <lineage>
        <taxon>Bacteria</taxon>
        <taxon>Pseudomonadati</taxon>
        <taxon>Thermodesulfobacteriota</taxon>
        <taxon>Desulfuromonadia</taxon>
        <taxon>Geobacterales</taxon>
        <taxon>Geobacteraceae</taxon>
        <taxon>Geobacter</taxon>
    </lineage>
</organism>
<dbReference type="GO" id="GO:0022857">
    <property type="term" value="F:transmembrane transporter activity"/>
    <property type="evidence" value="ECO:0007669"/>
    <property type="project" value="InterPro"/>
</dbReference>
<feature type="transmembrane region" description="Helical" evidence="6">
    <location>
        <begin position="162"/>
        <end position="185"/>
    </location>
</feature>
<feature type="transmembrane region" description="Helical" evidence="6">
    <location>
        <begin position="7"/>
        <end position="29"/>
    </location>
</feature>
<dbReference type="PANTHER" id="PTHR43124">
    <property type="entry name" value="PURINE EFFLUX PUMP PBUE"/>
    <property type="match status" value="1"/>
</dbReference>
<dbReference type="GO" id="GO:0005886">
    <property type="term" value="C:plasma membrane"/>
    <property type="evidence" value="ECO:0007669"/>
    <property type="project" value="UniProtKB-SubCell"/>
</dbReference>
<dbReference type="Proteomes" id="UP000031433">
    <property type="component" value="Unassembled WGS sequence"/>
</dbReference>
<feature type="transmembrane region" description="Helical" evidence="6">
    <location>
        <begin position="248"/>
        <end position="268"/>
    </location>
</feature>
<feature type="transmembrane region" description="Helical" evidence="6">
    <location>
        <begin position="206"/>
        <end position="228"/>
    </location>
</feature>
<evidence type="ECO:0000256" key="1">
    <source>
        <dbReference type="ARBA" id="ARBA00004651"/>
    </source>
</evidence>
<reference evidence="8 9" key="1">
    <citation type="submission" date="2015-01" db="EMBL/GenBank/DDBJ databases">
        <title>Genome sequence of the anaerobic bacterium Geobacter soli GSS01, a dissimilatory Fe(III) reducer from soil.</title>
        <authorList>
            <person name="Yang G."/>
            <person name="Zhou S."/>
        </authorList>
    </citation>
    <scope>NUCLEOTIDE SEQUENCE [LARGE SCALE GENOMIC DNA]</scope>
    <source>
        <strain evidence="8 9">GSS01</strain>
    </source>
</reference>
<dbReference type="AlphaFoldDB" id="A0A0C1TL90"/>
<proteinExistence type="predicted"/>
<feature type="transmembrane region" description="Helical" evidence="6">
    <location>
        <begin position="133"/>
        <end position="156"/>
    </location>
</feature>
<dbReference type="Pfam" id="PF07690">
    <property type="entry name" value="MFS_1"/>
    <property type="match status" value="1"/>
</dbReference>
<dbReference type="SUPFAM" id="SSF103473">
    <property type="entry name" value="MFS general substrate transporter"/>
    <property type="match status" value="1"/>
</dbReference>
<feature type="transmembrane region" description="Helical" evidence="6">
    <location>
        <begin position="73"/>
        <end position="93"/>
    </location>
</feature>
<dbReference type="InterPro" id="IPR020846">
    <property type="entry name" value="MFS_dom"/>
</dbReference>